<gene>
    <name evidence="8" type="ORF">SAMN05661053_1538</name>
</gene>
<protein>
    <submittedName>
        <fullName evidence="8">ABC-2 type transport system permease protein</fullName>
    </submittedName>
</protein>
<feature type="transmembrane region" description="Helical" evidence="6">
    <location>
        <begin position="328"/>
        <end position="348"/>
    </location>
</feature>
<dbReference type="Gene3D" id="3.40.1710.10">
    <property type="entry name" value="abc type-2 transporter like domain"/>
    <property type="match status" value="1"/>
</dbReference>
<evidence type="ECO:0000256" key="6">
    <source>
        <dbReference type="SAM" id="Phobius"/>
    </source>
</evidence>
<accession>A0A380S4U6</accession>
<dbReference type="AlphaFoldDB" id="A0A380S4U6"/>
<sequence length="393" mass="44275">MISRLLKVTLTEWKLFVTDPAAVLLLVVAGILYAFYYPTAYMNQTVSRVPVAVVDLDHTAKSRELTRMASATQQVEVKAVYNDLLEAETAMASEEIYGFMVIPENMEKDLIDKKTTKIDIFTHGAYVMLHGTIGTAFSTCALTVGAVSKVKAIALGKKVPSAKAMAMRDPMPLSIQTMFNNTGSYSNYVVPSVLVLILQQSLVIGICVLGGARGHRRFRRNQRYSEVENESMPYRYLGRSLAYFMHYCCFILFYHCVIYNIFDFPRRGELLPMTIFAVVFLASVINFGMCLSQVFLRRESSMQLFLNLSIPILFLASFSWPSYLMPSWMVGLSYILPSTFAVPAWLSIEQMGGDIYDVAPKLYLLAIQAVIYFVLGMFLTHLRDKSKFTTGDM</sequence>
<organism evidence="8 9">
    <name type="scientific">Fibrobacter succinogenes</name>
    <name type="common">Bacteroides succinogenes</name>
    <dbReference type="NCBI Taxonomy" id="833"/>
    <lineage>
        <taxon>Bacteria</taxon>
        <taxon>Pseudomonadati</taxon>
        <taxon>Fibrobacterota</taxon>
        <taxon>Fibrobacteria</taxon>
        <taxon>Fibrobacterales</taxon>
        <taxon>Fibrobacteraceae</taxon>
        <taxon>Fibrobacter</taxon>
    </lineage>
</organism>
<dbReference type="InterPro" id="IPR013525">
    <property type="entry name" value="ABC2_TM"/>
</dbReference>
<keyword evidence="2" id="KW-1003">Cell membrane</keyword>
<dbReference type="InterPro" id="IPR051449">
    <property type="entry name" value="ABC-2_transporter_component"/>
</dbReference>
<evidence type="ECO:0000256" key="4">
    <source>
        <dbReference type="ARBA" id="ARBA00022989"/>
    </source>
</evidence>
<feature type="transmembrane region" description="Helical" evidence="6">
    <location>
        <begin position="304"/>
        <end position="322"/>
    </location>
</feature>
<feature type="transmembrane region" description="Helical" evidence="6">
    <location>
        <begin position="188"/>
        <end position="212"/>
    </location>
</feature>
<dbReference type="Pfam" id="PF12698">
    <property type="entry name" value="ABC2_membrane_3"/>
    <property type="match status" value="1"/>
</dbReference>
<comment type="subcellular location">
    <subcellularLocation>
        <location evidence="1">Cell membrane</location>
        <topology evidence="1">Multi-pass membrane protein</topology>
    </subcellularLocation>
</comment>
<evidence type="ECO:0000313" key="8">
    <source>
        <dbReference type="EMBL" id="SUQ24145.1"/>
    </source>
</evidence>
<reference evidence="8 9" key="1">
    <citation type="submission" date="2017-08" db="EMBL/GenBank/DDBJ databases">
        <authorList>
            <person name="de Groot N.N."/>
        </authorList>
    </citation>
    <scope>NUCLEOTIDE SEQUENCE [LARGE SCALE GENOMIC DNA]</scope>
    <source>
        <strain evidence="8 9">HM2</strain>
    </source>
</reference>
<feature type="transmembrane region" description="Helical" evidence="6">
    <location>
        <begin position="21"/>
        <end position="38"/>
    </location>
</feature>
<dbReference type="Proteomes" id="UP000255423">
    <property type="component" value="Unassembled WGS sequence"/>
</dbReference>
<dbReference type="GO" id="GO:0140359">
    <property type="term" value="F:ABC-type transporter activity"/>
    <property type="evidence" value="ECO:0007669"/>
    <property type="project" value="InterPro"/>
</dbReference>
<proteinExistence type="predicted"/>
<dbReference type="PANTHER" id="PTHR30294:SF46">
    <property type="entry name" value="ABC TRANSPORTER PERMEASE"/>
    <property type="match status" value="1"/>
</dbReference>
<dbReference type="PANTHER" id="PTHR30294">
    <property type="entry name" value="MEMBRANE COMPONENT OF ABC TRANSPORTER YHHJ-RELATED"/>
    <property type="match status" value="1"/>
</dbReference>
<evidence type="ECO:0000256" key="2">
    <source>
        <dbReference type="ARBA" id="ARBA00022475"/>
    </source>
</evidence>
<keyword evidence="4 6" id="KW-1133">Transmembrane helix</keyword>
<evidence type="ECO:0000313" key="9">
    <source>
        <dbReference type="Proteomes" id="UP000255423"/>
    </source>
</evidence>
<evidence type="ECO:0000259" key="7">
    <source>
        <dbReference type="Pfam" id="PF12698"/>
    </source>
</evidence>
<feature type="domain" description="ABC-2 type transporter transmembrane" evidence="7">
    <location>
        <begin position="25"/>
        <end position="377"/>
    </location>
</feature>
<evidence type="ECO:0000256" key="1">
    <source>
        <dbReference type="ARBA" id="ARBA00004651"/>
    </source>
</evidence>
<feature type="transmembrane region" description="Helical" evidence="6">
    <location>
        <begin position="241"/>
        <end position="262"/>
    </location>
</feature>
<dbReference type="GO" id="GO:0005886">
    <property type="term" value="C:plasma membrane"/>
    <property type="evidence" value="ECO:0007669"/>
    <property type="project" value="UniProtKB-SubCell"/>
</dbReference>
<dbReference type="RefSeq" id="WP_088661019.1">
    <property type="nucleotide sequence ID" value="NZ_UHJL01000002.1"/>
</dbReference>
<keyword evidence="5 6" id="KW-0472">Membrane</keyword>
<keyword evidence="3 6" id="KW-0812">Transmembrane</keyword>
<evidence type="ECO:0000256" key="3">
    <source>
        <dbReference type="ARBA" id="ARBA00022692"/>
    </source>
</evidence>
<feature type="transmembrane region" description="Helical" evidence="6">
    <location>
        <begin position="274"/>
        <end position="292"/>
    </location>
</feature>
<name>A0A380S4U6_FIBSU</name>
<feature type="transmembrane region" description="Helical" evidence="6">
    <location>
        <begin position="360"/>
        <end position="379"/>
    </location>
</feature>
<dbReference type="EMBL" id="UHJL01000002">
    <property type="protein sequence ID" value="SUQ24145.1"/>
    <property type="molecule type" value="Genomic_DNA"/>
</dbReference>
<evidence type="ECO:0000256" key="5">
    <source>
        <dbReference type="ARBA" id="ARBA00023136"/>
    </source>
</evidence>